<dbReference type="InterPro" id="IPR051907">
    <property type="entry name" value="DoxX-like_oxidoreductase"/>
</dbReference>
<dbReference type="PANTHER" id="PTHR33452:SF7">
    <property type="entry name" value="DOXX FAMILY PROTEIN"/>
    <property type="match status" value="1"/>
</dbReference>
<evidence type="ECO:0000256" key="1">
    <source>
        <dbReference type="ARBA" id="ARBA00004651"/>
    </source>
</evidence>
<keyword evidence="5 7" id="KW-1133">Transmembrane helix</keyword>
<dbReference type="GO" id="GO:0005886">
    <property type="term" value="C:plasma membrane"/>
    <property type="evidence" value="ECO:0007669"/>
    <property type="project" value="UniProtKB-SubCell"/>
</dbReference>
<dbReference type="AlphaFoldDB" id="A0A6S6TIN2"/>
<evidence type="ECO:0000313" key="8">
    <source>
        <dbReference type="EMBL" id="CAA6814728.1"/>
    </source>
</evidence>
<accession>A0A6S6TIN2</accession>
<feature type="transmembrane region" description="Helical" evidence="7">
    <location>
        <begin position="12"/>
        <end position="34"/>
    </location>
</feature>
<feature type="transmembrane region" description="Helical" evidence="7">
    <location>
        <begin position="54"/>
        <end position="78"/>
    </location>
</feature>
<dbReference type="Pfam" id="PF07681">
    <property type="entry name" value="DoxX"/>
    <property type="match status" value="1"/>
</dbReference>
<dbReference type="EMBL" id="CACVAZ010000093">
    <property type="protein sequence ID" value="CAA6814728.1"/>
    <property type="molecule type" value="Genomic_DNA"/>
</dbReference>
<protein>
    <submittedName>
        <fullName evidence="8">Membrane protein, distant similarity to thiosulphate:quinone oxidoreductase DoxD</fullName>
    </submittedName>
</protein>
<evidence type="ECO:0000256" key="4">
    <source>
        <dbReference type="ARBA" id="ARBA00022692"/>
    </source>
</evidence>
<evidence type="ECO:0000256" key="7">
    <source>
        <dbReference type="SAM" id="Phobius"/>
    </source>
</evidence>
<comment type="subcellular location">
    <subcellularLocation>
        <location evidence="1">Cell membrane</location>
        <topology evidence="1">Multi-pass membrane protein</topology>
    </subcellularLocation>
</comment>
<keyword evidence="4 7" id="KW-0812">Transmembrane</keyword>
<proteinExistence type="inferred from homology"/>
<organism evidence="8">
    <name type="scientific">uncultured Sulfurovum sp</name>
    <dbReference type="NCBI Taxonomy" id="269237"/>
    <lineage>
        <taxon>Bacteria</taxon>
        <taxon>Pseudomonadati</taxon>
        <taxon>Campylobacterota</taxon>
        <taxon>Epsilonproteobacteria</taxon>
        <taxon>Campylobacterales</taxon>
        <taxon>Sulfurovaceae</taxon>
        <taxon>Sulfurovum</taxon>
        <taxon>environmental samples</taxon>
    </lineage>
</organism>
<gene>
    <name evidence="8" type="ORF">HELGO_WM42228</name>
</gene>
<keyword evidence="6 7" id="KW-0472">Membrane</keyword>
<dbReference type="InterPro" id="IPR032808">
    <property type="entry name" value="DoxX"/>
</dbReference>
<evidence type="ECO:0000256" key="5">
    <source>
        <dbReference type="ARBA" id="ARBA00022989"/>
    </source>
</evidence>
<evidence type="ECO:0000256" key="3">
    <source>
        <dbReference type="ARBA" id="ARBA00022475"/>
    </source>
</evidence>
<comment type="similarity">
    <text evidence="2">Belongs to the DoxX family.</text>
</comment>
<feature type="transmembrane region" description="Helical" evidence="7">
    <location>
        <begin position="85"/>
        <end position="103"/>
    </location>
</feature>
<sequence length="149" mass="16747">MNFKEFHLELSALLNHFQSLALLFARLLIAYGFLQPALLKWSYFDATSIWFGEVGIPFASLATFAVASFEVVGIVLLALGLFTRYISIPLMVIMMVAIFTVHLDNGFSTANNGFEIPLYYLLFLSFFAVRGAGKFSLDNALFRIRKGKE</sequence>
<name>A0A6S6TIN2_9BACT</name>
<reference evidence="8" key="1">
    <citation type="submission" date="2020-01" db="EMBL/GenBank/DDBJ databases">
        <authorList>
            <person name="Meier V. D."/>
            <person name="Meier V D."/>
        </authorList>
    </citation>
    <scope>NUCLEOTIDE SEQUENCE</scope>
    <source>
        <strain evidence="8">HLG_WM_MAG_02</strain>
    </source>
</reference>
<keyword evidence="3" id="KW-1003">Cell membrane</keyword>
<feature type="transmembrane region" description="Helical" evidence="7">
    <location>
        <begin position="118"/>
        <end position="137"/>
    </location>
</feature>
<dbReference type="PANTHER" id="PTHR33452">
    <property type="entry name" value="OXIDOREDUCTASE CATD-RELATED"/>
    <property type="match status" value="1"/>
</dbReference>
<evidence type="ECO:0000256" key="2">
    <source>
        <dbReference type="ARBA" id="ARBA00006679"/>
    </source>
</evidence>
<evidence type="ECO:0000256" key="6">
    <source>
        <dbReference type="ARBA" id="ARBA00023136"/>
    </source>
</evidence>